<evidence type="ECO:0000256" key="2">
    <source>
        <dbReference type="ARBA" id="ARBA00022692"/>
    </source>
</evidence>
<dbReference type="AlphaFoldDB" id="A0A0C7P5G6"/>
<feature type="transmembrane region" description="Helical" evidence="6">
    <location>
        <begin position="467"/>
        <end position="486"/>
    </location>
</feature>
<feature type="coiled-coil region" evidence="5">
    <location>
        <begin position="520"/>
        <end position="571"/>
    </location>
</feature>
<keyword evidence="2 6" id="KW-0812">Transmembrane</keyword>
<protein>
    <submittedName>
        <fullName evidence="8">O-antigen polymerase</fullName>
    </submittedName>
</protein>
<keyword evidence="5" id="KW-0175">Coiled coil</keyword>
<feature type="transmembrane region" description="Helical" evidence="6">
    <location>
        <begin position="12"/>
        <end position="30"/>
    </location>
</feature>
<sequence>MKANSKGKSVLPTDIIIMLLLFLLIPFLMIPKFVHEYSTQKHFVFSVFLFIILVYYLFKYLSKPLEIKFSSAHIFLLLFGVSGFASLISVAIENRYYLSTSAGTAFYLALIILFSYLVSSRFGGNFKFIETGLFVFMITGTIIAFDGILNKFLGFDLFFGKYGDPSQRITLRTTIGNPNFVSDYLAQLLPISIYFTLRKDTKIYTRIFSLINVFIMLWVILLAQTRSIYLSTFVGLAFSAISFLVAKKKESLKSYIKTKQFKIWALLVLSVILFLFIMFNFETPFNKGGEVIATERFASLTSVSSWDERMLSWLSAVKQFNDKNHRNHLFIGSGINTYSVYSLHYLGQVQNENPERFLYAWNNFKRAHNDYLQVLGETGLFGFLSITMMILSLVFIYFKVLKQEQDDDNKNLLFPLFGWSAVVMIIHAFTEFAFHLQPNITLSVFILSVAVSEQFNPKIKSIKIKKSFVFFIIMLIVAFVSCYFKFNESLSEAYYVIGNSHYNAMLSFKNAYENQLPNVIAQLESQKKSLQNQLLDYSFNSPEFNRITQNIAQIESEITKYQELKSKYKESLALSYDQSFNYFLKSLSSNKNFGKSAFYMAQLFSSDVRLNNLKYEDLPKVFSSESNEYQFMISEFNGALDLMPFPDEILRDTVEPVYNTVTQIDNNSKTLILRIQSLYDSINQLEYAFTSFNEKNAYRLIGRMYYNIVVLYEQLKETLTIDSQILSNIENLQLEAYNNFHYWIQKAIYILPGGWNRFPEWENIYSEYILLTARCLEIYPEDEVVDKIIYITQKDGSANYYMAKKTRGIPDNSLKVLSEVYLALTNNDNKLRLARAVVEHYQNVYQYYQQLKSDQTKVYLQYQQRIDNFLNEYDFFKRRSEFL</sequence>
<gene>
    <name evidence="8" type="ORF">DTL3_1791</name>
</gene>
<proteinExistence type="predicted"/>
<evidence type="ECO:0000313" key="9">
    <source>
        <dbReference type="Proteomes" id="UP000032809"/>
    </source>
</evidence>
<dbReference type="InterPro" id="IPR007016">
    <property type="entry name" value="O-antigen_ligase-rel_domated"/>
</dbReference>
<dbReference type="OrthoDB" id="36138at2"/>
<organism evidence="8 9">
    <name type="scientific">Defluviitoga tunisiensis</name>
    <dbReference type="NCBI Taxonomy" id="1006576"/>
    <lineage>
        <taxon>Bacteria</taxon>
        <taxon>Thermotogati</taxon>
        <taxon>Thermotogota</taxon>
        <taxon>Thermotogae</taxon>
        <taxon>Petrotogales</taxon>
        <taxon>Petrotogaceae</taxon>
        <taxon>Defluviitoga</taxon>
    </lineage>
</organism>
<dbReference type="Proteomes" id="UP000032809">
    <property type="component" value="Chromosome I"/>
</dbReference>
<name>A0A0C7P5G6_DEFTU</name>
<dbReference type="EMBL" id="LN824141">
    <property type="protein sequence ID" value="CEP79074.1"/>
    <property type="molecule type" value="Genomic_DNA"/>
</dbReference>
<dbReference type="KEGG" id="dtn:DTL3_1791"/>
<comment type="subcellular location">
    <subcellularLocation>
        <location evidence="1">Membrane</location>
        <topology evidence="1">Multi-pass membrane protein</topology>
    </subcellularLocation>
</comment>
<evidence type="ECO:0000313" key="8">
    <source>
        <dbReference type="EMBL" id="CEP79074.1"/>
    </source>
</evidence>
<feature type="transmembrane region" description="Helical" evidence="6">
    <location>
        <begin position="98"/>
        <end position="119"/>
    </location>
</feature>
<keyword evidence="4 6" id="KW-0472">Membrane</keyword>
<feature type="transmembrane region" description="Helical" evidence="6">
    <location>
        <begin position="380"/>
        <end position="400"/>
    </location>
</feature>
<dbReference type="RefSeq" id="WP_045088402.1">
    <property type="nucleotide sequence ID" value="NZ_LN824141.1"/>
</dbReference>
<feature type="transmembrane region" description="Helical" evidence="6">
    <location>
        <begin position="228"/>
        <end position="246"/>
    </location>
</feature>
<dbReference type="InterPro" id="IPR051533">
    <property type="entry name" value="WaaL-like"/>
</dbReference>
<feature type="transmembrane region" description="Helical" evidence="6">
    <location>
        <begin position="74"/>
        <end position="92"/>
    </location>
</feature>
<feature type="transmembrane region" description="Helical" evidence="6">
    <location>
        <begin position="131"/>
        <end position="149"/>
    </location>
</feature>
<evidence type="ECO:0000256" key="1">
    <source>
        <dbReference type="ARBA" id="ARBA00004141"/>
    </source>
</evidence>
<dbReference type="GO" id="GO:0016020">
    <property type="term" value="C:membrane"/>
    <property type="evidence" value="ECO:0007669"/>
    <property type="project" value="UniProtKB-SubCell"/>
</dbReference>
<evidence type="ECO:0000256" key="6">
    <source>
        <dbReference type="SAM" id="Phobius"/>
    </source>
</evidence>
<feature type="transmembrane region" description="Helical" evidence="6">
    <location>
        <begin position="261"/>
        <end position="281"/>
    </location>
</feature>
<dbReference type="Pfam" id="PF04932">
    <property type="entry name" value="Wzy_C"/>
    <property type="match status" value="1"/>
</dbReference>
<evidence type="ECO:0000256" key="3">
    <source>
        <dbReference type="ARBA" id="ARBA00022989"/>
    </source>
</evidence>
<evidence type="ECO:0000259" key="7">
    <source>
        <dbReference type="Pfam" id="PF04932"/>
    </source>
</evidence>
<feature type="transmembrane region" description="Helical" evidence="6">
    <location>
        <begin position="204"/>
        <end position="222"/>
    </location>
</feature>
<keyword evidence="3 6" id="KW-1133">Transmembrane helix</keyword>
<feature type="transmembrane region" description="Helical" evidence="6">
    <location>
        <begin position="436"/>
        <end position="455"/>
    </location>
</feature>
<feature type="transmembrane region" description="Helical" evidence="6">
    <location>
        <begin position="42"/>
        <end position="62"/>
    </location>
</feature>
<evidence type="ECO:0000256" key="4">
    <source>
        <dbReference type="ARBA" id="ARBA00023136"/>
    </source>
</evidence>
<keyword evidence="9" id="KW-1185">Reference proteome</keyword>
<dbReference type="PANTHER" id="PTHR37422">
    <property type="entry name" value="TEICHURONIC ACID BIOSYNTHESIS PROTEIN TUAE"/>
    <property type="match status" value="1"/>
</dbReference>
<dbReference type="PATRIC" id="fig|1006576.9.peg.1784"/>
<feature type="transmembrane region" description="Helical" evidence="6">
    <location>
        <begin position="412"/>
        <end position="430"/>
    </location>
</feature>
<feature type="domain" description="O-antigen ligase-related" evidence="7">
    <location>
        <begin position="212"/>
        <end position="385"/>
    </location>
</feature>
<reference evidence="9" key="1">
    <citation type="submission" date="2014-11" db="EMBL/GenBank/DDBJ databases">
        <authorList>
            <person name="Wibberg D."/>
        </authorList>
    </citation>
    <scope>NUCLEOTIDE SEQUENCE [LARGE SCALE GENOMIC DNA]</scope>
    <source>
        <strain evidence="9">L3</strain>
    </source>
</reference>
<accession>A0A0C7P5G6</accession>
<dbReference type="STRING" id="1006576.DTL3_1791"/>
<evidence type="ECO:0000256" key="5">
    <source>
        <dbReference type="SAM" id="Coils"/>
    </source>
</evidence>
<dbReference type="HOGENOM" id="CLU_011262_0_0_0"/>
<dbReference type="PANTHER" id="PTHR37422:SF23">
    <property type="entry name" value="TEICHURONIC ACID BIOSYNTHESIS PROTEIN TUAE"/>
    <property type="match status" value="1"/>
</dbReference>